<dbReference type="InterPro" id="IPR000182">
    <property type="entry name" value="GNAT_dom"/>
</dbReference>
<evidence type="ECO:0000256" key="2">
    <source>
        <dbReference type="ARBA" id="ARBA00023315"/>
    </source>
</evidence>
<evidence type="ECO:0000313" key="4">
    <source>
        <dbReference type="EMBL" id="MDY0744229.1"/>
    </source>
</evidence>
<keyword evidence="1" id="KW-0808">Transferase</keyword>
<dbReference type="InterPro" id="IPR050832">
    <property type="entry name" value="Bact_Acetyltransf"/>
</dbReference>
<sequence length="156" mass="17881">MPELRPAEPADLPRIAALARWVWLDSYAAQGVSNSFAGYVEQAFSPDRLNGPMWVIEEGEFLLAWAQLDPQAEQGVELMRLYVAPRCRGRGLGARLLRRAREHDPRRPLWLSAWEGNEGALRFYRRKGASLLGETWFELDGQRHRNEVLGWEALQP</sequence>
<dbReference type="SUPFAM" id="SSF55729">
    <property type="entry name" value="Acyl-CoA N-acyltransferases (Nat)"/>
    <property type="match status" value="1"/>
</dbReference>
<comment type="caution">
    <text evidence="4">The sequence shown here is derived from an EMBL/GenBank/DDBJ whole genome shotgun (WGS) entry which is preliminary data.</text>
</comment>
<dbReference type="RefSeq" id="WP_320422128.1">
    <property type="nucleotide sequence ID" value="NZ_JAXCLA010000002.1"/>
</dbReference>
<dbReference type="Gene3D" id="3.40.630.30">
    <property type="match status" value="1"/>
</dbReference>
<gene>
    <name evidence="4" type="ORF">SNE35_06915</name>
</gene>
<feature type="domain" description="N-acetyltransferase" evidence="3">
    <location>
        <begin position="2"/>
        <end position="156"/>
    </location>
</feature>
<keyword evidence="5" id="KW-1185">Reference proteome</keyword>
<keyword evidence="2" id="KW-0012">Acyltransferase</keyword>
<protein>
    <submittedName>
        <fullName evidence="4">GNAT family N-acetyltransferase</fullName>
    </submittedName>
</protein>
<proteinExistence type="predicted"/>
<dbReference type="CDD" id="cd04301">
    <property type="entry name" value="NAT_SF"/>
    <property type="match status" value="1"/>
</dbReference>
<evidence type="ECO:0000256" key="1">
    <source>
        <dbReference type="ARBA" id="ARBA00022679"/>
    </source>
</evidence>
<accession>A0ABU5DD68</accession>
<dbReference type="InterPro" id="IPR016181">
    <property type="entry name" value="Acyl_CoA_acyltransferase"/>
</dbReference>
<dbReference type="EMBL" id="JAXCLA010000002">
    <property type="protein sequence ID" value="MDY0744229.1"/>
    <property type="molecule type" value="Genomic_DNA"/>
</dbReference>
<reference evidence="4 5" key="1">
    <citation type="submission" date="2023-11" db="EMBL/GenBank/DDBJ databases">
        <title>Paucibacter sp. nov., isolated from fresh soil in Korea.</title>
        <authorList>
            <person name="Le N.T.T."/>
        </authorList>
    </citation>
    <scope>NUCLEOTIDE SEQUENCE [LARGE SCALE GENOMIC DNA]</scope>
    <source>
        <strain evidence="4 5">R3-3</strain>
    </source>
</reference>
<dbReference type="PANTHER" id="PTHR43877">
    <property type="entry name" value="AMINOALKYLPHOSPHONATE N-ACETYLTRANSFERASE-RELATED-RELATED"/>
    <property type="match status" value="1"/>
</dbReference>
<evidence type="ECO:0000313" key="5">
    <source>
        <dbReference type="Proteomes" id="UP001285263"/>
    </source>
</evidence>
<dbReference type="Pfam" id="PF00583">
    <property type="entry name" value="Acetyltransf_1"/>
    <property type="match status" value="1"/>
</dbReference>
<organism evidence="4 5">
    <name type="scientific">Roseateles agri</name>
    <dbReference type="NCBI Taxonomy" id="3098619"/>
    <lineage>
        <taxon>Bacteria</taxon>
        <taxon>Pseudomonadati</taxon>
        <taxon>Pseudomonadota</taxon>
        <taxon>Betaproteobacteria</taxon>
        <taxon>Burkholderiales</taxon>
        <taxon>Sphaerotilaceae</taxon>
        <taxon>Roseateles</taxon>
    </lineage>
</organism>
<evidence type="ECO:0000259" key="3">
    <source>
        <dbReference type="PROSITE" id="PS51186"/>
    </source>
</evidence>
<dbReference type="Proteomes" id="UP001285263">
    <property type="component" value="Unassembled WGS sequence"/>
</dbReference>
<dbReference type="PROSITE" id="PS51186">
    <property type="entry name" value="GNAT"/>
    <property type="match status" value="1"/>
</dbReference>
<name>A0ABU5DD68_9BURK</name>